<proteinExistence type="predicted"/>
<sequence length="234" mass="26708">MLQERVFETLAEKVKILEEVKWVEWERRDKIKASIIRDFGSGNSNPHPIKRANIGTGNRTQECAHCGKPHQGECWKKPRSMFEIWISRAPNKGLSTYERTEASTTTKSESGSKGTKRREGHDATNVMTGFTPSCVAYSMSNKMGIMSVYVNKIYRIRLLKIQGGMFLANLMELPFGEFDLILGMDWLKENQIIMIGEHWDYVSSMISTLVAEKLVRKGCEAYLAYILDTNVDEL</sequence>
<comment type="caution">
    <text evidence="2">The sequence shown here is derived from an EMBL/GenBank/DDBJ whole genome shotgun (WGS) entry which is preliminary data.</text>
</comment>
<accession>A0A5B6WSS9</accession>
<dbReference type="AlphaFoldDB" id="A0A5B6WSS9"/>
<feature type="region of interest" description="Disordered" evidence="1">
    <location>
        <begin position="96"/>
        <end position="123"/>
    </location>
</feature>
<dbReference type="Pfam" id="PF08284">
    <property type="entry name" value="RVP_2"/>
    <property type="match status" value="1"/>
</dbReference>
<evidence type="ECO:0000313" key="3">
    <source>
        <dbReference type="Proteomes" id="UP000325315"/>
    </source>
</evidence>
<evidence type="ECO:0000256" key="1">
    <source>
        <dbReference type="SAM" id="MobiDB-lite"/>
    </source>
</evidence>
<keyword evidence="3" id="KW-1185">Reference proteome</keyword>
<gene>
    <name evidence="2" type="ORF">EPI10_006445</name>
</gene>
<reference evidence="3" key="1">
    <citation type="journal article" date="2019" name="Plant Biotechnol. J.">
        <title>Genome sequencing of the Australian wild diploid species Gossypium australe highlights disease resistance and delayed gland morphogenesis.</title>
        <authorList>
            <person name="Cai Y."/>
            <person name="Cai X."/>
            <person name="Wang Q."/>
            <person name="Wang P."/>
            <person name="Zhang Y."/>
            <person name="Cai C."/>
            <person name="Xu Y."/>
            <person name="Wang K."/>
            <person name="Zhou Z."/>
            <person name="Wang C."/>
            <person name="Geng S."/>
            <person name="Li B."/>
            <person name="Dong Q."/>
            <person name="Hou Y."/>
            <person name="Wang H."/>
            <person name="Ai P."/>
            <person name="Liu Z."/>
            <person name="Yi F."/>
            <person name="Sun M."/>
            <person name="An G."/>
            <person name="Cheng J."/>
            <person name="Zhang Y."/>
            <person name="Shi Q."/>
            <person name="Xie Y."/>
            <person name="Shi X."/>
            <person name="Chang Y."/>
            <person name="Huang F."/>
            <person name="Chen Y."/>
            <person name="Hong S."/>
            <person name="Mi L."/>
            <person name="Sun Q."/>
            <person name="Zhang L."/>
            <person name="Zhou B."/>
            <person name="Peng R."/>
            <person name="Zhang X."/>
            <person name="Liu F."/>
        </authorList>
    </citation>
    <scope>NUCLEOTIDE SEQUENCE [LARGE SCALE GENOMIC DNA]</scope>
    <source>
        <strain evidence="3">cv. PA1801</strain>
    </source>
</reference>
<dbReference type="Proteomes" id="UP000325315">
    <property type="component" value="Unassembled WGS sequence"/>
</dbReference>
<name>A0A5B6WSS9_9ROSI</name>
<dbReference type="EMBL" id="SMMG02000002">
    <property type="protein sequence ID" value="KAA3484356.1"/>
    <property type="molecule type" value="Genomic_DNA"/>
</dbReference>
<dbReference type="OrthoDB" id="10019697at2759"/>
<evidence type="ECO:0000313" key="2">
    <source>
        <dbReference type="EMBL" id="KAA3484356.1"/>
    </source>
</evidence>
<feature type="compositionally biased region" description="Low complexity" evidence="1">
    <location>
        <begin position="102"/>
        <end position="113"/>
    </location>
</feature>
<organism evidence="2 3">
    <name type="scientific">Gossypium australe</name>
    <dbReference type="NCBI Taxonomy" id="47621"/>
    <lineage>
        <taxon>Eukaryota</taxon>
        <taxon>Viridiplantae</taxon>
        <taxon>Streptophyta</taxon>
        <taxon>Embryophyta</taxon>
        <taxon>Tracheophyta</taxon>
        <taxon>Spermatophyta</taxon>
        <taxon>Magnoliopsida</taxon>
        <taxon>eudicotyledons</taxon>
        <taxon>Gunneridae</taxon>
        <taxon>Pentapetalae</taxon>
        <taxon>rosids</taxon>
        <taxon>malvids</taxon>
        <taxon>Malvales</taxon>
        <taxon>Malvaceae</taxon>
        <taxon>Malvoideae</taxon>
        <taxon>Gossypium</taxon>
    </lineage>
</organism>
<protein>
    <submittedName>
        <fullName evidence="2">Uncharacterized protein</fullName>
    </submittedName>
</protein>